<name>A0A1I7RXB1_BURXY</name>
<reference evidence="4" key="1">
    <citation type="submission" date="2016-11" db="UniProtKB">
        <authorList>
            <consortium name="WormBaseParasite"/>
        </authorList>
    </citation>
    <scope>IDENTIFICATION</scope>
</reference>
<keyword evidence="3" id="KW-1185">Reference proteome</keyword>
<evidence type="ECO:0000313" key="2">
    <source>
        <dbReference type="Proteomes" id="UP000095284"/>
    </source>
</evidence>
<gene>
    <name evidence="1" type="ORF">BXYJ_LOCUS11035</name>
</gene>
<proteinExistence type="predicted"/>
<dbReference type="EMBL" id="CAJFCV020000005">
    <property type="protein sequence ID" value="CAG9121504.1"/>
    <property type="molecule type" value="Genomic_DNA"/>
</dbReference>
<dbReference type="EMBL" id="CAJFDI010000005">
    <property type="protein sequence ID" value="CAD5230534.1"/>
    <property type="molecule type" value="Genomic_DNA"/>
</dbReference>
<dbReference type="Proteomes" id="UP000659654">
    <property type="component" value="Unassembled WGS sequence"/>
</dbReference>
<protein>
    <submittedName>
        <fullName evidence="1">(pine wood nematode) hypothetical protein</fullName>
    </submittedName>
</protein>
<organism evidence="2 4">
    <name type="scientific">Bursaphelenchus xylophilus</name>
    <name type="common">Pinewood nematode worm</name>
    <name type="synonym">Aphelenchoides xylophilus</name>
    <dbReference type="NCBI Taxonomy" id="6326"/>
    <lineage>
        <taxon>Eukaryota</taxon>
        <taxon>Metazoa</taxon>
        <taxon>Ecdysozoa</taxon>
        <taxon>Nematoda</taxon>
        <taxon>Chromadorea</taxon>
        <taxon>Rhabditida</taxon>
        <taxon>Tylenchina</taxon>
        <taxon>Tylenchomorpha</taxon>
        <taxon>Aphelenchoidea</taxon>
        <taxon>Aphelenchoididae</taxon>
        <taxon>Bursaphelenchus</taxon>
    </lineage>
</organism>
<sequence>METEDILNSAFCDDEREEQLSQWQVENKNVGRKIDTLVSINFTFTTPITRHDPKPLQVQCKNGTKLYKVLHMIYNVHPPYNCRYFVHSITLKRGNQAPKQIDWKKQHVFDNDHFDVVVRKSRKPRVDLNAVQEDISDLFHVSLDLEQDE</sequence>
<dbReference type="OrthoDB" id="10627918at2759"/>
<evidence type="ECO:0000313" key="3">
    <source>
        <dbReference type="Proteomes" id="UP000659654"/>
    </source>
</evidence>
<evidence type="ECO:0000313" key="4">
    <source>
        <dbReference type="WBParaSite" id="BXY_0537500.1"/>
    </source>
</evidence>
<evidence type="ECO:0000313" key="1">
    <source>
        <dbReference type="EMBL" id="CAD5230534.1"/>
    </source>
</evidence>
<dbReference type="Proteomes" id="UP000095284">
    <property type="component" value="Unplaced"/>
</dbReference>
<accession>A0A1I7RXB1</accession>
<dbReference type="AlphaFoldDB" id="A0A1I7RXB1"/>
<dbReference type="WBParaSite" id="BXY_0537500.1">
    <property type="protein sequence ID" value="BXY_0537500.1"/>
    <property type="gene ID" value="BXY_0537500"/>
</dbReference>
<reference evidence="1" key="2">
    <citation type="submission" date="2020-09" db="EMBL/GenBank/DDBJ databases">
        <authorList>
            <person name="Kikuchi T."/>
        </authorList>
    </citation>
    <scope>NUCLEOTIDE SEQUENCE</scope>
    <source>
        <strain evidence="1">Ka4C1</strain>
    </source>
</reference>
<dbReference type="Proteomes" id="UP000582659">
    <property type="component" value="Unassembled WGS sequence"/>
</dbReference>